<evidence type="ECO:0000256" key="4">
    <source>
        <dbReference type="ARBA" id="ARBA00022840"/>
    </source>
</evidence>
<dbReference type="GO" id="GO:0005524">
    <property type="term" value="F:ATP binding"/>
    <property type="evidence" value="ECO:0007669"/>
    <property type="project" value="UniProtKB-KW"/>
</dbReference>
<keyword evidence="6 7" id="KW-0472">Membrane</keyword>
<evidence type="ECO:0000256" key="7">
    <source>
        <dbReference type="SAM" id="Phobius"/>
    </source>
</evidence>
<feature type="transmembrane region" description="Helical" evidence="7">
    <location>
        <begin position="154"/>
        <end position="172"/>
    </location>
</feature>
<dbReference type="InterPro" id="IPR003593">
    <property type="entry name" value="AAA+_ATPase"/>
</dbReference>
<keyword evidence="10" id="KW-0645">Protease</keyword>
<dbReference type="RefSeq" id="WP_045105723.1">
    <property type="nucleotide sequence ID" value="NZ_LN681225.1"/>
</dbReference>
<feature type="transmembrane region" description="Helical" evidence="7">
    <location>
        <begin position="126"/>
        <end position="148"/>
    </location>
</feature>
<reference evidence="11" key="1">
    <citation type="submission" date="2014-09" db="EMBL/GenBank/DDBJ databases">
        <authorList>
            <person name="Gomez-Valero L."/>
        </authorList>
    </citation>
    <scope>NUCLEOTIDE SEQUENCE [LARGE SCALE GENOMIC DNA]</scope>
    <source>
        <strain evidence="11">ATCC35250</strain>
    </source>
</reference>
<protein>
    <submittedName>
        <fullName evidence="10">Alkaline protease secretion ATP-binding protein AprD</fullName>
    </submittedName>
</protein>
<evidence type="ECO:0000256" key="1">
    <source>
        <dbReference type="ARBA" id="ARBA00004651"/>
    </source>
</evidence>
<dbReference type="GO" id="GO:0006508">
    <property type="term" value="P:proteolysis"/>
    <property type="evidence" value="ECO:0007669"/>
    <property type="project" value="UniProtKB-KW"/>
</dbReference>
<dbReference type="GO" id="GO:0008233">
    <property type="term" value="F:peptidase activity"/>
    <property type="evidence" value="ECO:0007669"/>
    <property type="project" value="UniProtKB-KW"/>
</dbReference>
<dbReference type="AlphaFoldDB" id="A0A0A8UTA8"/>
<feature type="transmembrane region" description="Helical" evidence="7">
    <location>
        <begin position="245"/>
        <end position="263"/>
    </location>
</feature>
<dbReference type="Gene3D" id="1.20.1560.10">
    <property type="entry name" value="ABC transporter type 1, transmembrane domain"/>
    <property type="match status" value="1"/>
</dbReference>
<keyword evidence="5 7" id="KW-1133">Transmembrane helix</keyword>
<dbReference type="Gene3D" id="3.40.50.300">
    <property type="entry name" value="P-loop containing nucleotide triphosphate hydrolases"/>
    <property type="match status" value="1"/>
</dbReference>
<keyword evidence="10" id="KW-0378">Hydrolase</keyword>
<dbReference type="EMBL" id="LN681225">
    <property type="protein sequence ID" value="CEK10327.1"/>
    <property type="molecule type" value="Genomic_DNA"/>
</dbReference>
<proteinExistence type="predicted"/>
<dbReference type="PROSITE" id="PS50893">
    <property type="entry name" value="ABC_TRANSPORTER_2"/>
    <property type="match status" value="1"/>
</dbReference>
<evidence type="ECO:0000256" key="6">
    <source>
        <dbReference type="ARBA" id="ARBA00023136"/>
    </source>
</evidence>
<evidence type="ECO:0000256" key="3">
    <source>
        <dbReference type="ARBA" id="ARBA00022741"/>
    </source>
</evidence>
<dbReference type="GO" id="GO:0034040">
    <property type="term" value="F:ATPase-coupled lipid transmembrane transporter activity"/>
    <property type="evidence" value="ECO:0007669"/>
    <property type="project" value="TreeGrafter"/>
</dbReference>
<feature type="domain" description="ABC transmembrane type-1" evidence="9">
    <location>
        <begin position="24"/>
        <end position="298"/>
    </location>
</feature>
<dbReference type="GO" id="GO:0016887">
    <property type="term" value="F:ATP hydrolysis activity"/>
    <property type="evidence" value="ECO:0007669"/>
    <property type="project" value="InterPro"/>
</dbReference>
<evidence type="ECO:0000256" key="5">
    <source>
        <dbReference type="ARBA" id="ARBA00022989"/>
    </source>
</evidence>
<dbReference type="PANTHER" id="PTHR24221:SF248">
    <property type="entry name" value="ABC TRANSPORTER TRANSMEMBRANE REGION"/>
    <property type="match status" value="1"/>
</dbReference>
<feature type="domain" description="ABC transporter" evidence="8">
    <location>
        <begin position="329"/>
        <end position="564"/>
    </location>
</feature>
<dbReference type="InterPro" id="IPR010128">
    <property type="entry name" value="ATPase_T1SS_PrtD-like"/>
</dbReference>
<dbReference type="PANTHER" id="PTHR24221">
    <property type="entry name" value="ATP-BINDING CASSETTE SUB-FAMILY B"/>
    <property type="match status" value="1"/>
</dbReference>
<evidence type="ECO:0000313" key="10">
    <source>
        <dbReference type="EMBL" id="CEK10327.1"/>
    </source>
</evidence>
<dbReference type="HOGENOM" id="CLU_000604_95_6_6"/>
<dbReference type="InterPro" id="IPR036640">
    <property type="entry name" value="ABC1_TM_sf"/>
</dbReference>
<keyword evidence="3" id="KW-0547">Nucleotide-binding</keyword>
<dbReference type="InterPro" id="IPR011527">
    <property type="entry name" value="ABC1_TM_dom"/>
</dbReference>
<keyword evidence="4 10" id="KW-0067">ATP-binding</keyword>
<dbReference type="InterPro" id="IPR039421">
    <property type="entry name" value="Type_1_exporter"/>
</dbReference>
<keyword evidence="2 7" id="KW-0812">Transmembrane</keyword>
<feature type="transmembrane region" description="Helical" evidence="7">
    <location>
        <begin position="58"/>
        <end position="78"/>
    </location>
</feature>
<dbReference type="Proteomes" id="UP000032803">
    <property type="component" value="Chromosome I"/>
</dbReference>
<accession>A0A0A8UTA8</accession>
<dbReference type="OrthoDB" id="9806127at2"/>
<dbReference type="Pfam" id="PF00005">
    <property type="entry name" value="ABC_tran"/>
    <property type="match status" value="1"/>
</dbReference>
<keyword evidence="11" id="KW-1185">Reference proteome</keyword>
<evidence type="ECO:0000256" key="2">
    <source>
        <dbReference type="ARBA" id="ARBA00022692"/>
    </source>
</evidence>
<evidence type="ECO:0000259" key="9">
    <source>
        <dbReference type="PROSITE" id="PS50929"/>
    </source>
</evidence>
<dbReference type="STRING" id="449.LHA_1275"/>
<dbReference type="SUPFAM" id="SSF52540">
    <property type="entry name" value="P-loop containing nucleoside triphosphate hydrolases"/>
    <property type="match status" value="1"/>
</dbReference>
<organism evidence="10 11">
    <name type="scientific">Legionella hackeliae</name>
    <dbReference type="NCBI Taxonomy" id="449"/>
    <lineage>
        <taxon>Bacteria</taxon>
        <taxon>Pseudomonadati</taxon>
        <taxon>Pseudomonadota</taxon>
        <taxon>Gammaproteobacteria</taxon>
        <taxon>Legionellales</taxon>
        <taxon>Legionellaceae</taxon>
        <taxon>Legionella</taxon>
    </lineage>
</organism>
<dbReference type="KEGG" id="lha:LHA_1275"/>
<dbReference type="InterPro" id="IPR027417">
    <property type="entry name" value="P-loop_NTPase"/>
</dbReference>
<dbReference type="SUPFAM" id="SSF90123">
    <property type="entry name" value="ABC transporter transmembrane region"/>
    <property type="match status" value="1"/>
</dbReference>
<dbReference type="CDD" id="cd03246">
    <property type="entry name" value="ABCC_Protease_Secretion"/>
    <property type="match status" value="1"/>
</dbReference>
<evidence type="ECO:0000259" key="8">
    <source>
        <dbReference type="PROSITE" id="PS50893"/>
    </source>
</evidence>
<dbReference type="GO" id="GO:0140359">
    <property type="term" value="F:ABC-type transporter activity"/>
    <property type="evidence" value="ECO:0007669"/>
    <property type="project" value="InterPro"/>
</dbReference>
<dbReference type="PROSITE" id="PS50929">
    <property type="entry name" value="ABC_TM1F"/>
    <property type="match status" value="1"/>
</dbReference>
<dbReference type="InterPro" id="IPR003439">
    <property type="entry name" value="ABC_transporter-like_ATP-bd"/>
</dbReference>
<name>A0A0A8UTA8_LEGHA</name>
<dbReference type="GO" id="GO:0030256">
    <property type="term" value="C:type I protein secretion system complex"/>
    <property type="evidence" value="ECO:0007669"/>
    <property type="project" value="InterPro"/>
</dbReference>
<dbReference type="GO" id="GO:0005886">
    <property type="term" value="C:plasma membrane"/>
    <property type="evidence" value="ECO:0007669"/>
    <property type="project" value="UniProtKB-SubCell"/>
</dbReference>
<dbReference type="SMART" id="SM00382">
    <property type="entry name" value="AAA"/>
    <property type="match status" value="1"/>
</dbReference>
<evidence type="ECO:0000313" key="11">
    <source>
        <dbReference type="Proteomes" id="UP000032803"/>
    </source>
</evidence>
<gene>
    <name evidence="10" type="primary">aprD</name>
    <name evidence="10" type="ORF">LHA_1275</name>
</gene>
<dbReference type="InterPro" id="IPR017871">
    <property type="entry name" value="ABC_transporter-like_CS"/>
</dbReference>
<dbReference type="NCBIfam" id="TIGR01842">
    <property type="entry name" value="type_I_sec_PrtD"/>
    <property type="match status" value="1"/>
</dbReference>
<feature type="transmembrane region" description="Helical" evidence="7">
    <location>
        <begin position="21"/>
        <end position="46"/>
    </location>
</feature>
<dbReference type="GO" id="GO:0030253">
    <property type="term" value="P:protein secretion by the type I secretion system"/>
    <property type="evidence" value="ECO:0007669"/>
    <property type="project" value="InterPro"/>
</dbReference>
<dbReference type="PROSITE" id="PS00211">
    <property type="entry name" value="ABC_TRANSPORTER_1"/>
    <property type="match status" value="1"/>
</dbReference>
<comment type="subcellular location">
    <subcellularLocation>
        <location evidence="1">Cell membrane</location>
        <topology evidence="1">Multi-pass membrane protein</topology>
    </subcellularLocation>
</comment>
<sequence>MAKKPTNNLLKEIFLASRSAYLYVGFFSLFINLLMLTIPLYMMQIFDRVLASHSYETLIYLTLIAILALLVLSLLDVVRTNILIHISTWFDRKVSPIALALSPDQLLQGNPYPEQVLRDVSTMRSFLGGSAMFTFFDAPWIPIYLIVIFMLNPILGLISTIGAILLFACALANEYATKKTMENANNMAISNNNDTTATLRNSEVIQAMGMLYPLINNWYTNNEKVLLFQTRSSKVSGYILSCSKFLRFCLQILILGVGAYYVLTNQITSGMMIAGSIMMARALAPVEQAIGAWKQFQGFKQARSRLEPHFMFISGRKAGLKLPKPKGILSLENLFYSPPNMQKLIISGITHKIQAGEMVALIGASAAGKSTLARLIVGVLKPNTGTVRLDGADVYQWERDDFGQYIGYLPQDIELFAGTVKDNIARMSEVNDAEVVKAAQLAGCHEMILRLPEGYNTVIRRDSFNLSGGQRQRIALARTLYKEPKLVILDEPNSNLDNEGEIALLKTLQVLKENGVTVIIIAHRPSIIRHVDTIIVLNEGKIQFSGPREQILAKLHEFAKNPKLQEGKGIGNG</sequence>
<dbReference type="PATRIC" id="fig|449.7.peg.3285"/>
<dbReference type="Pfam" id="PF00664">
    <property type="entry name" value="ABC_membrane"/>
    <property type="match status" value="1"/>
</dbReference>